<dbReference type="SMART" id="SM00020">
    <property type="entry name" value="Tryp_SPc"/>
    <property type="match status" value="1"/>
</dbReference>
<dbReference type="InterPro" id="IPR018114">
    <property type="entry name" value="TRYPSIN_HIS"/>
</dbReference>
<gene>
    <name evidence="3" type="primary">KLK8</name>
    <name evidence="3" type="ORF">AMEX_G25661</name>
</gene>
<reference evidence="3 4" key="1">
    <citation type="submission" date="2021-07" db="EMBL/GenBank/DDBJ databases">
        <authorList>
            <person name="Imarazene B."/>
            <person name="Zahm M."/>
            <person name="Klopp C."/>
            <person name="Cabau C."/>
            <person name="Beille S."/>
            <person name="Jouanno E."/>
            <person name="Castinel A."/>
            <person name="Lluch J."/>
            <person name="Gil L."/>
            <person name="Kuchtly C."/>
            <person name="Lopez Roques C."/>
            <person name="Donnadieu C."/>
            <person name="Parrinello H."/>
            <person name="Journot L."/>
            <person name="Du K."/>
            <person name="Schartl M."/>
            <person name="Retaux S."/>
            <person name="Guiguen Y."/>
        </authorList>
    </citation>
    <scope>NUCLEOTIDE SEQUENCE [LARGE SCALE GENOMIC DNA]</scope>
    <source>
        <strain evidence="3">Pach_M1</strain>
        <tissue evidence="3">Testis</tissue>
    </source>
</reference>
<dbReference type="AlphaFoldDB" id="A0A8T2KSE8"/>
<dbReference type="Gene3D" id="2.40.10.10">
    <property type="entry name" value="Trypsin-like serine proteases"/>
    <property type="match status" value="1"/>
</dbReference>
<comment type="caution">
    <text evidence="3">The sequence shown here is derived from an EMBL/GenBank/DDBJ whole genome shotgun (WGS) entry which is preliminary data.</text>
</comment>
<proteinExistence type="predicted"/>
<evidence type="ECO:0000313" key="3">
    <source>
        <dbReference type="EMBL" id="KAG9262034.1"/>
    </source>
</evidence>
<dbReference type="PROSITE" id="PS50240">
    <property type="entry name" value="TRYPSIN_DOM"/>
    <property type="match status" value="1"/>
</dbReference>
<evidence type="ECO:0000259" key="2">
    <source>
        <dbReference type="PROSITE" id="PS50240"/>
    </source>
</evidence>
<dbReference type="EMBL" id="JAICCE010000022">
    <property type="protein sequence ID" value="KAG9262034.1"/>
    <property type="molecule type" value="Genomic_DNA"/>
</dbReference>
<keyword evidence="1" id="KW-0732">Signal</keyword>
<dbReference type="SUPFAM" id="SSF50494">
    <property type="entry name" value="Trypsin-like serine proteases"/>
    <property type="match status" value="1"/>
</dbReference>
<dbReference type="PROSITE" id="PS00134">
    <property type="entry name" value="TRYPSIN_HIS"/>
    <property type="match status" value="1"/>
</dbReference>
<dbReference type="PANTHER" id="PTHR24260">
    <property type="match status" value="1"/>
</dbReference>
<feature type="chain" id="PRO_5035712685" evidence="1">
    <location>
        <begin position="23"/>
        <end position="256"/>
    </location>
</feature>
<feature type="non-terminal residue" evidence="3">
    <location>
        <position position="256"/>
    </location>
</feature>
<organism evidence="3 4">
    <name type="scientific">Astyanax mexicanus</name>
    <name type="common">Blind cave fish</name>
    <name type="synonym">Astyanax fasciatus mexicanus</name>
    <dbReference type="NCBI Taxonomy" id="7994"/>
    <lineage>
        <taxon>Eukaryota</taxon>
        <taxon>Metazoa</taxon>
        <taxon>Chordata</taxon>
        <taxon>Craniata</taxon>
        <taxon>Vertebrata</taxon>
        <taxon>Euteleostomi</taxon>
        <taxon>Actinopterygii</taxon>
        <taxon>Neopterygii</taxon>
        <taxon>Teleostei</taxon>
        <taxon>Ostariophysi</taxon>
        <taxon>Characiformes</taxon>
        <taxon>Characoidei</taxon>
        <taxon>Acestrorhamphidae</taxon>
        <taxon>Acestrorhamphinae</taxon>
        <taxon>Astyanax</taxon>
    </lineage>
</organism>
<evidence type="ECO:0000256" key="1">
    <source>
        <dbReference type="SAM" id="SignalP"/>
    </source>
</evidence>
<dbReference type="PANTHER" id="PTHR24260:SF136">
    <property type="entry name" value="GH08193P-RELATED"/>
    <property type="match status" value="1"/>
</dbReference>
<dbReference type="InterPro" id="IPR009003">
    <property type="entry name" value="Peptidase_S1_PA"/>
</dbReference>
<dbReference type="Proteomes" id="UP000752171">
    <property type="component" value="Unassembled WGS sequence"/>
</dbReference>
<dbReference type="InterPro" id="IPR001254">
    <property type="entry name" value="Trypsin_dom"/>
</dbReference>
<feature type="domain" description="Peptidase S1" evidence="2">
    <location>
        <begin position="28"/>
        <end position="255"/>
    </location>
</feature>
<dbReference type="GO" id="GO:0006508">
    <property type="term" value="P:proteolysis"/>
    <property type="evidence" value="ECO:0007669"/>
    <property type="project" value="InterPro"/>
</dbReference>
<dbReference type="Pfam" id="PF00089">
    <property type="entry name" value="Trypsin"/>
    <property type="match status" value="1"/>
</dbReference>
<dbReference type="InterPro" id="IPR043504">
    <property type="entry name" value="Peptidase_S1_PA_chymotrypsin"/>
</dbReference>
<feature type="signal peptide" evidence="1">
    <location>
        <begin position="1"/>
        <end position="22"/>
    </location>
</feature>
<sequence>KKIIMKRSSLLLLLLLADASLGELQKRIINGEPCKDHEGTHHVALTVKDNNNKPSDKFHCGGSLIGDSWVLTAAHCNKPNLVALLHRHPQATQQVAADIEDKPYIYEDNNKQLHDIMLLKLKQSYSTPPKIKLPNHNNCKSPSIDTTVRFAGRFIASNTTAGDLKVTGSDQLTPEQYSDDVLKLSLFILLSVFFLLSSSQTKLTQGNSGGGMFVKEGGVDVLYGVVKGSPKTICTGSVFFLDVCRYRVWIRKITGI</sequence>
<protein>
    <submittedName>
        <fullName evidence="3">Kallikrein-6-like</fullName>
    </submittedName>
</protein>
<dbReference type="GO" id="GO:0004252">
    <property type="term" value="F:serine-type endopeptidase activity"/>
    <property type="evidence" value="ECO:0007669"/>
    <property type="project" value="InterPro"/>
</dbReference>
<accession>A0A8T2KSE8</accession>
<name>A0A8T2KSE8_ASTMX</name>
<dbReference type="InterPro" id="IPR001314">
    <property type="entry name" value="Peptidase_S1A"/>
</dbReference>
<dbReference type="PRINTS" id="PR00722">
    <property type="entry name" value="CHYMOTRYPSIN"/>
</dbReference>
<evidence type="ECO:0000313" key="4">
    <source>
        <dbReference type="Proteomes" id="UP000752171"/>
    </source>
</evidence>
<dbReference type="InterPro" id="IPR051333">
    <property type="entry name" value="CLIP_Serine_Protease"/>
</dbReference>